<dbReference type="RefSeq" id="WP_069975479.1">
    <property type="nucleotide sequence ID" value="NZ_CP017269.1"/>
</dbReference>
<dbReference type="OrthoDB" id="9769665at2"/>
<dbReference type="Gene3D" id="3.40.630.10">
    <property type="entry name" value="Zn peptidases"/>
    <property type="match status" value="1"/>
</dbReference>
<sequence length="575" mass="66746">MTLAVEDDPRKVCDDVNLYNMDEMLKYFATFEKLSGTREAERAVQYIIDRLKQYGVECEKYVFDAYISNPLCSTLEIIGKKYRMESRPRSFSKDCPYGIEGEIIFDPYSAGSTLSTRELDLFYEKFKNKIVLSYSYDEGYAKKIEKYGAIGLIQIWPSKEDALHEDTVGAVWGTPTLDSEYFLLDIPVISIKNSDGAMLESLLQKERIQVKFYSNVDTKVCKVSLPVARIQGKSEDFVLLSGHYDTWYEGMTDNGASNAACLEAARILSANKERLLRSVRIAWWPGHSNGRYMGSTWYCDNFWDLLYEHCVAHINSDCIGSKDTNAVFVKTTLWEGKNFIGDIVKDITGDDPAEYGRIGRGADQSFWGPRIPIHIMTRHEVSRENRIFACPGAGVWWWHTTEDTYDKIDKEILMKDTKILIETVYKLATAEVLPHDFDSYFDNSRRILEKVDHNSDKEFDFNDMYLWLEALRKKTKYIFEQQNLSVDMYNRLMKLIGGEMNRLMYSYSSRYEHDAAIATQLFPYISAVNGIYKNNTGEKEYLFIKTEFVRQRNRFITEIKYIIKEADLILSTWRS</sequence>
<dbReference type="KEGG" id="gfe:Gferi_08450"/>
<dbReference type="GO" id="GO:0004180">
    <property type="term" value="F:carboxypeptidase activity"/>
    <property type="evidence" value="ECO:0007669"/>
    <property type="project" value="TreeGrafter"/>
</dbReference>
<dbReference type="SUPFAM" id="SSF53187">
    <property type="entry name" value="Zn-dependent exopeptidases"/>
    <property type="match status" value="1"/>
</dbReference>
<name>A0A1D8GFB6_9FIRM</name>
<dbReference type="EMBL" id="CP017269">
    <property type="protein sequence ID" value="AOT69606.1"/>
    <property type="molecule type" value="Genomic_DNA"/>
</dbReference>
<dbReference type="PANTHER" id="PTHR10404:SF46">
    <property type="entry name" value="VACUOLAR PROTEIN SORTING-ASSOCIATED PROTEIN 70"/>
    <property type="match status" value="1"/>
</dbReference>
<dbReference type="InterPro" id="IPR039373">
    <property type="entry name" value="Peptidase_M28B"/>
</dbReference>
<protein>
    <recommendedName>
        <fullName evidence="1">Peptidase M28 domain-containing protein</fullName>
    </recommendedName>
</protein>
<reference evidence="2 3" key="1">
    <citation type="submission" date="2016-09" db="EMBL/GenBank/DDBJ databases">
        <title>Genomic analysis reveals versatility of anaerobic energy metabolism of Geosporobacter ferrireducens IRF9 of phylum Firmicutes.</title>
        <authorList>
            <person name="Kim S.-J."/>
        </authorList>
    </citation>
    <scope>NUCLEOTIDE SEQUENCE [LARGE SCALE GENOMIC DNA]</scope>
    <source>
        <strain evidence="2 3">IRF9</strain>
    </source>
</reference>
<gene>
    <name evidence="2" type="ORF">Gferi_08450</name>
</gene>
<feature type="domain" description="Peptidase M28" evidence="1">
    <location>
        <begin position="227"/>
        <end position="421"/>
    </location>
</feature>
<evidence type="ECO:0000313" key="2">
    <source>
        <dbReference type="EMBL" id="AOT69606.1"/>
    </source>
</evidence>
<keyword evidence="3" id="KW-1185">Reference proteome</keyword>
<dbReference type="Pfam" id="PF04389">
    <property type="entry name" value="Peptidase_M28"/>
    <property type="match status" value="1"/>
</dbReference>
<dbReference type="AlphaFoldDB" id="A0A1D8GFB6"/>
<dbReference type="Gene3D" id="3.50.30.30">
    <property type="match status" value="1"/>
</dbReference>
<dbReference type="Proteomes" id="UP000095743">
    <property type="component" value="Chromosome"/>
</dbReference>
<dbReference type="STRING" id="1424294.Gferi_08450"/>
<evidence type="ECO:0000259" key="1">
    <source>
        <dbReference type="Pfam" id="PF04389"/>
    </source>
</evidence>
<organism evidence="2 3">
    <name type="scientific">Geosporobacter ferrireducens</name>
    <dbReference type="NCBI Taxonomy" id="1424294"/>
    <lineage>
        <taxon>Bacteria</taxon>
        <taxon>Bacillati</taxon>
        <taxon>Bacillota</taxon>
        <taxon>Clostridia</taxon>
        <taxon>Peptostreptococcales</taxon>
        <taxon>Thermotaleaceae</taxon>
        <taxon>Geosporobacter</taxon>
    </lineage>
</organism>
<evidence type="ECO:0000313" key="3">
    <source>
        <dbReference type="Proteomes" id="UP000095743"/>
    </source>
</evidence>
<dbReference type="PANTHER" id="PTHR10404">
    <property type="entry name" value="N-ACETYLATED-ALPHA-LINKED ACIDIC DIPEPTIDASE"/>
    <property type="match status" value="1"/>
</dbReference>
<accession>A0A1D8GFB6</accession>
<proteinExistence type="predicted"/>
<dbReference type="InterPro" id="IPR007484">
    <property type="entry name" value="Peptidase_M28"/>
</dbReference>